<feature type="domain" description="Insertion element IS150 protein InsJ-like helix-turn-helix" evidence="1">
    <location>
        <begin position="13"/>
        <end position="50"/>
    </location>
</feature>
<sequence>MSIKKCRNHDAWFKVGVALEALKGERTVPELAAKCGVHPTMIYQWKRALLDGAFNTIETDSQVQAVA</sequence>
<reference evidence="3" key="1">
    <citation type="submission" date="2016-11" db="EMBL/GenBank/DDBJ databases">
        <authorList>
            <person name="Varghese N."/>
            <person name="Submissions S."/>
        </authorList>
    </citation>
    <scope>NUCLEOTIDE SEQUENCE [LARGE SCALE GENOMIC DNA]</scope>
    <source>
        <strain evidence="3">DSM 29326</strain>
    </source>
</reference>
<dbReference type="STRING" id="366533.SAMN05444339_11337"/>
<keyword evidence="3" id="KW-1185">Reference proteome</keyword>
<dbReference type="AlphaFoldDB" id="A0A1M5EL30"/>
<gene>
    <name evidence="2" type="ORF">SAMN05444339_11337</name>
</gene>
<evidence type="ECO:0000313" key="3">
    <source>
        <dbReference type="Proteomes" id="UP000183987"/>
    </source>
</evidence>
<dbReference type="Proteomes" id="UP000183987">
    <property type="component" value="Unassembled WGS sequence"/>
</dbReference>
<dbReference type="InterPro" id="IPR010921">
    <property type="entry name" value="Trp_repressor/repl_initiator"/>
</dbReference>
<dbReference type="OrthoDB" id="9803878at2"/>
<organism evidence="2 3">
    <name type="scientific">Loktanella atrilutea</name>
    <dbReference type="NCBI Taxonomy" id="366533"/>
    <lineage>
        <taxon>Bacteria</taxon>
        <taxon>Pseudomonadati</taxon>
        <taxon>Pseudomonadota</taxon>
        <taxon>Alphaproteobacteria</taxon>
        <taxon>Rhodobacterales</taxon>
        <taxon>Roseobacteraceae</taxon>
        <taxon>Loktanella</taxon>
    </lineage>
</organism>
<dbReference type="SUPFAM" id="SSF48295">
    <property type="entry name" value="TrpR-like"/>
    <property type="match status" value="1"/>
</dbReference>
<protein>
    <submittedName>
        <fullName evidence="2">Helix-turn-helix domain-containing protein</fullName>
    </submittedName>
</protein>
<dbReference type="GO" id="GO:0043565">
    <property type="term" value="F:sequence-specific DNA binding"/>
    <property type="evidence" value="ECO:0007669"/>
    <property type="project" value="InterPro"/>
</dbReference>
<evidence type="ECO:0000259" key="1">
    <source>
        <dbReference type="Pfam" id="PF13518"/>
    </source>
</evidence>
<dbReference type="InterPro" id="IPR055247">
    <property type="entry name" value="InsJ-like_HTH"/>
</dbReference>
<name>A0A1M5EL30_LOKAT</name>
<dbReference type="RefSeq" id="WP_072858656.1">
    <property type="nucleotide sequence ID" value="NZ_FQUE01000013.1"/>
</dbReference>
<dbReference type="EMBL" id="FQUE01000013">
    <property type="protein sequence ID" value="SHF79949.1"/>
    <property type="molecule type" value="Genomic_DNA"/>
</dbReference>
<evidence type="ECO:0000313" key="2">
    <source>
        <dbReference type="EMBL" id="SHF79949.1"/>
    </source>
</evidence>
<dbReference type="Pfam" id="PF13518">
    <property type="entry name" value="HTH_28"/>
    <property type="match status" value="1"/>
</dbReference>
<proteinExistence type="predicted"/>
<accession>A0A1M5EL30</accession>